<dbReference type="Proteomes" id="UP000492821">
    <property type="component" value="Unassembled WGS sequence"/>
</dbReference>
<evidence type="ECO:0000313" key="2">
    <source>
        <dbReference type="WBParaSite" id="Pan_g21193.t1"/>
    </source>
</evidence>
<keyword evidence="1" id="KW-1185">Reference proteome</keyword>
<dbReference type="AlphaFoldDB" id="A0A7E4ZW57"/>
<dbReference type="WBParaSite" id="Pan_g21193.t1">
    <property type="protein sequence ID" value="Pan_g21193.t1"/>
    <property type="gene ID" value="Pan_g21193"/>
</dbReference>
<sequence length="264" mass="30402">MLSFFDFSTATAPNTADTWPLRFFQIQVDRPIVALKIMRSSSVCGRCRLLRSVVQLFILFQLAIITDTFLIGACIGPKTTFERYLTPPEKKELTLLIENKFDGSNRNEVLRDIYKFLRERLTVNQWESIIPEIGSYQKKNYPCSPYSQLLPPRYYKPLLKAVRRAAENGADRRKIKYLVEDYLDRVLYTKEFVKEFRKQTHITELPKSVGSGTSVLRPMPVSPMPVIRLPPPTTTTPKPVFPLIEAWRFLPMLGNATPMPLNLG</sequence>
<protein>
    <submittedName>
        <fullName evidence="2">Uncharacterized protein</fullName>
    </submittedName>
</protein>
<reference evidence="1" key="1">
    <citation type="journal article" date="2013" name="Genetics">
        <title>The draft genome and transcriptome of Panagrellus redivivus are shaped by the harsh demands of a free-living lifestyle.</title>
        <authorList>
            <person name="Srinivasan J."/>
            <person name="Dillman A.R."/>
            <person name="Macchietto M.G."/>
            <person name="Heikkinen L."/>
            <person name="Lakso M."/>
            <person name="Fracchia K.M."/>
            <person name="Antoshechkin I."/>
            <person name="Mortazavi A."/>
            <person name="Wong G."/>
            <person name="Sternberg P.W."/>
        </authorList>
    </citation>
    <scope>NUCLEOTIDE SEQUENCE [LARGE SCALE GENOMIC DNA]</scope>
    <source>
        <strain evidence="1">MT8872</strain>
    </source>
</reference>
<reference evidence="2" key="2">
    <citation type="submission" date="2020-10" db="UniProtKB">
        <authorList>
            <consortium name="WormBaseParasite"/>
        </authorList>
    </citation>
    <scope>IDENTIFICATION</scope>
</reference>
<organism evidence="1 2">
    <name type="scientific">Panagrellus redivivus</name>
    <name type="common">Microworm</name>
    <dbReference type="NCBI Taxonomy" id="6233"/>
    <lineage>
        <taxon>Eukaryota</taxon>
        <taxon>Metazoa</taxon>
        <taxon>Ecdysozoa</taxon>
        <taxon>Nematoda</taxon>
        <taxon>Chromadorea</taxon>
        <taxon>Rhabditida</taxon>
        <taxon>Tylenchina</taxon>
        <taxon>Panagrolaimomorpha</taxon>
        <taxon>Panagrolaimoidea</taxon>
        <taxon>Panagrolaimidae</taxon>
        <taxon>Panagrellus</taxon>
    </lineage>
</organism>
<proteinExistence type="predicted"/>
<name>A0A7E4ZW57_PANRE</name>
<evidence type="ECO:0000313" key="1">
    <source>
        <dbReference type="Proteomes" id="UP000492821"/>
    </source>
</evidence>
<accession>A0A7E4ZW57</accession>